<dbReference type="EMBL" id="LAZR01000714">
    <property type="protein sequence ID" value="KKN59831.1"/>
    <property type="molecule type" value="Genomic_DNA"/>
</dbReference>
<proteinExistence type="predicted"/>
<name>A0A0F9UF34_9ZZZZ</name>
<keyword evidence="1" id="KW-0472">Membrane</keyword>
<feature type="transmembrane region" description="Helical" evidence="1">
    <location>
        <begin position="180"/>
        <end position="197"/>
    </location>
</feature>
<accession>A0A0F9UF34</accession>
<comment type="caution">
    <text evidence="2">The sequence shown here is derived from an EMBL/GenBank/DDBJ whole genome shotgun (WGS) entry which is preliminary data.</text>
</comment>
<keyword evidence="1" id="KW-0812">Transmembrane</keyword>
<protein>
    <submittedName>
        <fullName evidence="2">Uncharacterized protein</fullName>
    </submittedName>
</protein>
<reference evidence="2" key="1">
    <citation type="journal article" date="2015" name="Nature">
        <title>Complex archaea that bridge the gap between prokaryotes and eukaryotes.</title>
        <authorList>
            <person name="Spang A."/>
            <person name="Saw J.H."/>
            <person name="Jorgensen S.L."/>
            <person name="Zaremba-Niedzwiedzka K."/>
            <person name="Martijn J."/>
            <person name="Lind A.E."/>
            <person name="van Eijk R."/>
            <person name="Schleper C."/>
            <person name="Guy L."/>
            <person name="Ettema T.J."/>
        </authorList>
    </citation>
    <scope>NUCLEOTIDE SEQUENCE</scope>
</reference>
<organism evidence="2">
    <name type="scientific">marine sediment metagenome</name>
    <dbReference type="NCBI Taxonomy" id="412755"/>
    <lineage>
        <taxon>unclassified sequences</taxon>
        <taxon>metagenomes</taxon>
        <taxon>ecological metagenomes</taxon>
    </lineage>
</organism>
<sequence length="198" mass="22621">MSSKEEIEKFLLDLNKSEEGKRMLQELNPVSVQSVALPVVETNKEINKKQTKKKKENNLWSKTFNKDKLKKPNKAGVVYLRNNGNADLMQVNTVNGFFSIESKIYHEDRDCVYTITKDRTPLLIVREWDLIPLGTKKWEDEPMRKKFAELEQHVLKGIRQAELVKSGGAGIDSKLTPKQLILWGLAALVGVIVLTNFI</sequence>
<dbReference type="AlphaFoldDB" id="A0A0F9UF34"/>
<evidence type="ECO:0000313" key="2">
    <source>
        <dbReference type="EMBL" id="KKN59831.1"/>
    </source>
</evidence>
<keyword evidence="1" id="KW-1133">Transmembrane helix</keyword>
<gene>
    <name evidence="2" type="ORF">LCGC14_0538290</name>
</gene>
<evidence type="ECO:0000256" key="1">
    <source>
        <dbReference type="SAM" id="Phobius"/>
    </source>
</evidence>